<dbReference type="EMBL" id="CP001327">
    <property type="protein sequence ID" value="ACO64505.1"/>
    <property type="molecule type" value="Genomic_DNA"/>
</dbReference>
<dbReference type="KEGG" id="mis:MICPUN_105730"/>
<dbReference type="OMA" id="WNESAFT"/>
<evidence type="ECO:0008006" key="4">
    <source>
        <dbReference type="Google" id="ProtNLM"/>
    </source>
</evidence>
<name>C1E8F8_MICCC</name>
<reference evidence="2 3" key="1">
    <citation type="journal article" date="2009" name="Science">
        <title>Green evolution and dynamic adaptations revealed by genomes of the marine picoeukaryotes Micromonas.</title>
        <authorList>
            <person name="Worden A.Z."/>
            <person name="Lee J.H."/>
            <person name="Mock T."/>
            <person name="Rouze P."/>
            <person name="Simmons M.P."/>
            <person name="Aerts A.L."/>
            <person name="Allen A.E."/>
            <person name="Cuvelier M.L."/>
            <person name="Derelle E."/>
            <person name="Everett M.V."/>
            <person name="Foulon E."/>
            <person name="Grimwood J."/>
            <person name="Gundlach H."/>
            <person name="Henrissat B."/>
            <person name="Napoli C."/>
            <person name="McDonald S.M."/>
            <person name="Parker M.S."/>
            <person name="Rombauts S."/>
            <person name="Salamov A."/>
            <person name="Von Dassow P."/>
            <person name="Badger J.H."/>
            <person name="Coutinho P.M."/>
            <person name="Demir E."/>
            <person name="Dubchak I."/>
            <person name="Gentemann C."/>
            <person name="Eikrem W."/>
            <person name="Gready J.E."/>
            <person name="John U."/>
            <person name="Lanier W."/>
            <person name="Lindquist E.A."/>
            <person name="Lucas S."/>
            <person name="Mayer K.F."/>
            <person name="Moreau H."/>
            <person name="Not F."/>
            <person name="Otillar R."/>
            <person name="Panaud O."/>
            <person name="Pangilinan J."/>
            <person name="Paulsen I."/>
            <person name="Piegu B."/>
            <person name="Poliakov A."/>
            <person name="Robbens S."/>
            <person name="Schmutz J."/>
            <person name="Toulza E."/>
            <person name="Wyss T."/>
            <person name="Zelensky A."/>
            <person name="Zhou K."/>
            <person name="Armbrust E.V."/>
            <person name="Bhattacharya D."/>
            <person name="Goodenough U.W."/>
            <person name="Van de Peer Y."/>
            <person name="Grigoriev I.V."/>
        </authorList>
    </citation>
    <scope>NUCLEOTIDE SEQUENCE [LARGE SCALE GENOMIC DNA]</scope>
    <source>
        <strain evidence="3">RCC299 / NOUM17</strain>
    </source>
</reference>
<evidence type="ECO:0000256" key="1">
    <source>
        <dbReference type="SAM" id="Phobius"/>
    </source>
</evidence>
<dbReference type="RefSeq" id="XP_002503247.1">
    <property type="nucleotide sequence ID" value="XM_002503201.1"/>
</dbReference>
<evidence type="ECO:0000313" key="3">
    <source>
        <dbReference type="Proteomes" id="UP000002009"/>
    </source>
</evidence>
<dbReference type="AlphaFoldDB" id="C1E8F8"/>
<evidence type="ECO:0000313" key="2">
    <source>
        <dbReference type="EMBL" id="ACO64505.1"/>
    </source>
</evidence>
<gene>
    <name evidence="2" type="ORF">MICPUN_105730</name>
</gene>
<dbReference type="OrthoDB" id="10413706at2759"/>
<dbReference type="GeneID" id="8244175"/>
<dbReference type="Pfam" id="PF14935">
    <property type="entry name" value="TMEM138"/>
    <property type="match status" value="1"/>
</dbReference>
<feature type="transmembrane region" description="Helical" evidence="1">
    <location>
        <begin position="127"/>
        <end position="147"/>
    </location>
</feature>
<keyword evidence="3" id="KW-1185">Reference proteome</keyword>
<dbReference type="Proteomes" id="UP000002009">
    <property type="component" value="Chromosome 6"/>
</dbReference>
<proteinExistence type="predicted"/>
<sequence length="174" mass="19979">MAGATRDNTRVSPSFKMNALLVYCALVVDVFVAAYADITYGSTSQVDVMATIFQICSFFLTVMCLYNMMSETQLVKRAMFFKLADEFAPAVFLTFLYFVFILATRFYRLGLVYQNYPHLQIWNESAFTGLYIFTKIVQVMYYSTVVWSMQKLLASPELFRSSQSSFHSVYPANN</sequence>
<feature type="transmembrane region" description="Helical" evidence="1">
    <location>
        <begin position="87"/>
        <end position="107"/>
    </location>
</feature>
<organism evidence="2 3">
    <name type="scientific">Micromonas commoda (strain RCC299 / NOUM17 / CCMP2709)</name>
    <name type="common">Picoplanktonic green alga</name>
    <dbReference type="NCBI Taxonomy" id="296587"/>
    <lineage>
        <taxon>Eukaryota</taxon>
        <taxon>Viridiplantae</taxon>
        <taxon>Chlorophyta</taxon>
        <taxon>Mamiellophyceae</taxon>
        <taxon>Mamiellales</taxon>
        <taxon>Mamiellaceae</taxon>
        <taxon>Micromonas</taxon>
    </lineage>
</organism>
<keyword evidence="1" id="KW-0812">Transmembrane</keyword>
<dbReference type="InterPro" id="IPR024133">
    <property type="entry name" value="TM_138"/>
</dbReference>
<accession>C1E8F8</accession>
<keyword evidence="1" id="KW-0472">Membrane</keyword>
<keyword evidence="1" id="KW-1133">Transmembrane helix</keyword>
<feature type="transmembrane region" description="Helical" evidence="1">
    <location>
        <begin position="20"/>
        <end position="36"/>
    </location>
</feature>
<feature type="transmembrane region" description="Helical" evidence="1">
    <location>
        <begin position="48"/>
        <end position="66"/>
    </location>
</feature>
<dbReference type="InParanoid" id="C1E8F8"/>
<protein>
    <recommendedName>
        <fullName evidence="4">Transmembrane protein 138</fullName>
    </recommendedName>
</protein>